<reference evidence="9 10" key="1">
    <citation type="submission" date="2020-06" db="EMBL/GenBank/DDBJ databases">
        <title>Genome sequence of 2 isolates from Red Sea Mangroves.</title>
        <authorList>
            <person name="Sefrji F."/>
            <person name="Michoud G."/>
            <person name="Merlino G."/>
            <person name="Daffonchio D."/>
        </authorList>
    </citation>
    <scope>NUCLEOTIDE SEQUENCE [LARGE SCALE GENOMIC DNA]</scope>
    <source>
        <strain evidence="9 10">R1DC25</strain>
    </source>
</reference>
<dbReference type="GO" id="GO:0009225">
    <property type="term" value="P:nucleotide-sugar metabolic process"/>
    <property type="evidence" value="ECO:0007669"/>
    <property type="project" value="InterPro"/>
</dbReference>
<accession>A0A7S8C4F4</accession>
<feature type="domain" description="NAD(P)-binding" evidence="8">
    <location>
        <begin position="4"/>
        <end position="323"/>
    </location>
</feature>
<dbReference type="SUPFAM" id="SSF51735">
    <property type="entry name" value="NAD(P)-binding Rossmann-fold domains"/>
    <property type="match status" value="1"/>
</dbReference>
<evidence type="ECO:0000256" key="3">
    <source>
        <dbReference type="ARBA" id="ARBA00008178"/>
    </source>
</evidence>
<evidence type="ECO:0000313" key="10">
    <source>
        <dbReference type="Proteomes" id="UP000593594"/>
    </source>
</evidence>
<comment type="similarity">
    <text evidence="3 7">Belongs to the NAD(P)-dependent epimerase/dehydratase family. dTDP-glucose dehydratase subfamily.</text>
</comment>
<comment type="cofactor">
    <cofactor evidence="2 7">
        <name>NAD(+)</name>
        <dbReference type="ChEBI" id="CHEBI:57540"/>
    </cofactor>
</comment>
<dbReference type="InterPro" id="IPR036291">
    <property type="entry name" value="NAD(P)-bd_dom_sf"/>
</dbReference>
<dbReference type="AlphaFoldDB" id="A0A7S8C4F4"/>
<dbReference type="NCBIfam" id="TIGR01181">
    <property type="entry name" value="dTDP_gluc_dehyt"/>
    <property type="match status" value="1"/>
</dbReference>
<keyword evidence="10" id="KW-1185">Reference proteome</keyword>
<evidence type="ECO:0000256" key="1">
    <source>
        <dbReference type="ARBA" id="ARBA00001539"/>
    </source>
</evidence>
<evidence type="ECO:0000256" key="4">
    <source>
        <dbReference type="ARBA" id="ARBA00011990"/>
    </source>
</evidence>
<dbReference type="PANTHER" id="PTHR43000">
    <property type="entry name" value="DTDP-D-GLUCOSE 4,6-DEHYDRATASE-RELATED"/>
    <property type="match status" value="1"/>
</dbReference>
<evidence type="ECO:0000256" key="7">
    <source>
        <dbReference type="RuleBase" id="RU004473"/>
    </source>
</evidence>
<dbReference type="EMBL" id="CP058214">
    <property type="protein sequence ID" value="QPC43132.1"/>
    <property type="molecule type" value="Genomic_DNA"/>
</dbReference>
<evidence type="ECO:0000256" key="6">
    <source>
        <dbReference type="ARBA" id="ARBA00023239"/>
    </source>
</evidence>
<dbReference type="EC" id="4.2.1.46" evidence="4 7"/>
<dbReference type="Pfam" id="PF16363">
    <property type="entry name" value="GDP_Man_Dehyd"/>
    <property type="match status" value="1"/>
</dbReference>
<dbReference type="Gene3D" id="3.90.25.10">
    <property type="entry name" value="UDP-galactose 4-epimerase, domain 1"/>
    <property type="match status" value="1"/>
</dbReference>
<dbReference type="Proteomes" id="UP000593594">
    <property type="component" value="Chromosome"/>
</dbReference>
<sequence>MRIIVTGGAGFIGSAVCRAIVHGTRHRAVNIDKLTYAATPQSTAGLAGSPRYRFCRLDIGDRAGLQAVLADEEPDAIIHLAAESHVDRSIEGPAAFIETNIVGTYTLLEAARRYWSGLPDTRRERFRVLHVSTDEVYGSLGPDDGTFTEASPYDPSSPYSASKASADHLAMAWQRTYGLPVIVSNCSNNYGPFQFPEKLVPVTIVNALDGMDLPIYGRGDNVRDWLHVEDHARALLALLARGRPGERYTVGGRAERRNIDVVRAVCGLLDRLAPRSGGGSYLEQIAFVADRAGHDFRYAIDPGRIEDEIGWRALEDFSSGLERTVRWYLDNEAWWRPLRQAGAAGRGKAAAPVGRAAGAAGVVAQGDVA</sequence>
<protein>
    <recommendedName>
        <fullName evidence="4 7">dTDP-glucose 4,6-dehydratase</fullName>
        <ecNumber evidence="4 7">4.2.1.46</ecNumber>
    </recommendedName>
</protein>
<proteinExistence type="inferred from homology"/>
<dbReference type="Gene3D" id="3.40.50.720">
    <property type="entry name" value="NAD(P)-binding Rossmann-like Domain"/>
    <property type="match status" value="1"/>
</dbReference>
<dbReference type="KEGG" id="kmn:HW532_10785"/>
<organism evidence="9 10">
    <name type="scientific">Kaustia mangrovi</name>
    <dbReference type="NCBI Taxonomy" id="2593653"/>
    <lineage>
        <taxon>Bacteria</taxon>
        <taxon>Pseudomonadati</taxon>
        <taxon>Pseudomonadota</taxon>
        <taxon>Alphaproteobacteria</taxon>
        <taxon>Hyphomicrobiales</taxon>
        <taxon>Parvibaculaceae</taxon>
        <taxon>Kaustia</taxon>
    </lineage>
</organism>
<keyword evidence="5" id="KW-0520">NAD</keyword>
<keyword evidence="6 7" id="KW-0456">Lyase</keyword>
<dbReference type="GO" id="GO:0008460">
    <property type="term" value="F:dTDP-glucose 4,6-dehydratase activity"/>
    <property type="evidence" value="ECO:0007669"/>
    <property type="project" value="UniProtKB-EC"/>
</dbReference>
<dbReference type="InterPro" id="IPR016040">
    <property type="entry name" value="NAD(P)-bd_dom"/>
</dbReference>
<comment type="catalytic activity">
    <reaction evidence="1 7">
        <text>dTDP-alpha-D-glucose = dTDP-4-dehydro-6-deoxy-alpha-D-glucose + H2O</text>
        <dbReference type="Rhea" id="RHEA:17221"/>
        <dbReference type="ChEBI" id="CHEBI:15377"/>
        <dbReference type="ChEBI" id="CHEBI:57477"/>
        <dbReference type="ChEBI" id="CHEBI:57649"/>
        <dbReference type="EC" id="4.2.1.46"/>
    </reaction>
</comment>
<evidence type="ECO:0000256" key="2">
    <source>
        <dbReference type="ARBA" id="ARBA00001911"/>
    </source>
</evidence>
<dbReference type="RefSeq" id="WP_213160493.1">
    <property type="nucleotide sequence ID" value="NZ_CP058214.1"/>
</dbReference>
<name>A0A7S8C4F4_9HYPH</name>
<dbReference type="InterPro" id="IPR005888">
    <property type="entry name" value="dTDP_Gluc_deHydtase"/>
</dbReference>
<evidence type="ECO:0000313" key="9">
    <source>
        <dbReference type="EMBL" id="QPC43132.1"/>
    </source>
</evidence>
<evidence type="ECO:0000259" key="8">
    <source>
        <dbReference type="Pfam" id="PF16363"/>
    </source>
</evidence>
<gene>
    <name evidence="9" type="primary">rfbB</name>
    <name evidence="9" type="ORF">HW532_10785</name>
</gene>
<evidence type="ECO:0000256" key="5">
    <source>
        <dbReference type="ARBA" id="ARBA00023027"/>
    </source>
</evidence>
<dbReference type="CDD" id="cd05246">
    <property type="entry name" value="dTDP_GD_SDR_e"/>
    <property type="match status" value="1"/>
</dbReference>